<dbReference type="AlphaFoldDB" id="A0A6M1QZM3"/>
<dbReference type="Proteomes" id="UP000483261">
    <property type="component" value="Unassembled WGS sequence"/>
</dbReference>
<keyword evidence="2" id="KW-1185">Reference proteome</keyword>
<gene>
    <name evidence="1" type="ORF">G5C66_10585</name>
</gene>
<proteinExistence type="predicted"/>
<dbReference type="SUPFAM" id="SSF81624">
    <property type="entry name" value="N-terminal domain of MutM-like DNA repair proteins"/>
    <property type="match status" value="1"/>
</dbReference>
<name>A0A6M1QZM3_9ACTN</name>
<comment type="caution">
    <text evidence="1">The sequence shown here is derived from an EMBL/GenBank/DDBJ whole genome shotgun (WGS) entry which is preliminary data.</text>
</comment>
<evidence type="ECO:0000313" key="2">
    <source>
        <dbReference type="Proteomes" id="UP000483261"/>
    </source>
</evidence>
<evidence type="ECO:0000313" key="1">
    <source>
        <dbReference type="EMBL" id="NGN93180.1"/>
    </source>
</evidence>
<accession>A0A6M1QZM3</accession>
<dbReference type="EMBL" id="JAALAA010000007">
    <property type="protein sequence ID" value="NGN93180.1"/>
    <property type="molecule type" value="Genomic_DNA"/>
</dbReference>
<organism evidence="1 2">
    <name type="scientific">Nocardioides turkmenicus</name>
    <dbReference type="NCBI Taxonomy" id="2711220"/>
    <lineage>
        <taxon>Bacteria</taxon>
        <taxon>Bacillati</taxon>
        <taxon>Actinomycetota</taxon>
        <taxon>Actinomycetes</taxon>
        <taxon>Propionibacteriales</taxon>
        <taxon>Nocardioidaceae</taxon>
        <taxon>Nocardioides</taxon>
    </lineage>
</organism>
<protein>
    <submittedName>
        <fullName evidence="1">Uncharacterized protein</fullName>
    </submittedName>
</protein>
<sequence length="127" mass="13768">MPALQTADEIEAILARLHGRSIGALQVLGINSLKSVDPMPDALTGAVVISSQVSGRLLRLTTDGFEVNVDLQRTGRVVWLKVAKPYDMAAGTARPTVRLILEDGDGLDLTEPAKTKRITVRILRRAR</sequence>
<dbReference type="InterPro" id="IPR035937">
    <property type="entry name" value="FPG_N"/>
</dbReference>
<dbReference type="RefSeq" id="WP_165110906.1">
    <property type="nucleotide sequence ID" value="NZ_JAALAA010000007.1"/>
</dbReference>
<reference evidence="1 2" key="1">
    <citation type="submission" date="2020-02" db="EMBL/GenBank/DDBJ databases">
        <title>Whole-genome analyses of novel actinobacteria.</title>
        <authorList>
            <person name="Sahin N."/>
        </authorList>
    </citation>
    <scope>NUCLEOTIDE SEQUENCE [LARGE SCALE GENOMIC DNA]</scope>
    <source>
        <strain evidence="1 2">KC13</strain>
    </source>
</reference>